<feature type="transmembrane region" description="Helical" evidence="1">
    <location>
        <begin position="46"/>
        <end position="75"/>
    </location>
</feature>
<dbReference type="AlphaFoldDB" id="A0A926SAG9"/>
<evidence type="ECO:0000313" key="3">
    <source>
        <dbReference type="Proteomes" id="UP000598467"/>
    </source>
</evidence>
<feature type="transmembrane region" description="Helical" evidence="1">
    <location>
        <begin position="112"/>
        <end position="130"/>
    </location>
</feature>
<comment type="caution">
    <text evidence="2">The sequence shown here is derived from an EMBL/GenBank/DDBJ whole genome shotgun (WGS) entry which is preliminary data.</text>
</comment>
<keyword evidence="1" id="KW-1133">Transmembrane helix</keyword>
<organism evidence="2 3">
    <name type="scientific">Roseibium aggregatum</name>
    <dbReference type="NCBI Taxonomy" id="187304"/>
    <lineage>
        <taxon>Bacteria</taxon>
        <taxon>Pseudomonadati</taxon>
        <taxon>Pseudomonadota</taxon>
        <taxon>Alphaproteobacteria</taxon>
        <taxon>Hyphomicrobiales</taxon>
        <taxon>Stappiaceae</taxon>
        <taxon>Roseibium</taxon>
    </lineage>
</organism>
<dbReference type="Proteomes" id="UP000598467">
    <property type="component" value="Unassembled WGS sequence"/>
</dbReference>
<evidence type="ECO:0000313" key="2">
    <source>
        <dbReference type="EMBL" id="MBD1549144.1"/>
    </source>
</evidence>
<keyword evidence="1" id="KW-0812">Transmembrane</keyword>
<dbReference type="RefSeq" id="WP_190293835.1">
    <property type="nucleotide sequence ID" value="NZ_JABFCZ010000031.1"/>
</dbReference>
<feature type="transmembrane region" description="Helical" evidence="1">
    <location>
        <begin position="12"/>
        <end position="34"/>
    </location>
</feature>
<dbReference type="GO" id="GO:0003743">
    <property type="term" value="F:translation initiation factor activity"/>
    <property type="evidence" value="ECO:0007669"/>
    <property type="project" value="UniProtKB-KW"/>
</dbReference>
<keyword evidence="2" id="KW-0396">Initiation factor</keyword>
<keyword evidence="2" id="KW-0648">Protein biosynthesis</keyword>
<sequence length="152" mass="15733">MVHSGKLVWQILRIVCGFIAGVLAAGLFLSWGLFQAAGPDQDPVAFAAMLGTGLVTASVLGSLAFVPAAVAIVLAEGLAWRGIIYHLAAAGLIALGLWTLGDETMATGPRPGTSVALAAGFLGGLVYWLIAGRSSGQWRSEKPERPEMKTDS</sequence>
<feature type="transmembrane region" description="Helical" evidence="1">
    <location>
        <begin position="82"/>
        <end position="100"/>
    </location>
</feature>
<gene>
    <name evidence="2" type="ORF">HK439_23030</name>
</gene>
<keyword evidence="1" id="KW-0472">Membrane</keyword>
<protein>
    <submittedName>
        <fullName evidence="2">Translation initiation factor IF-3</fullName>
    </submittedName>
</protein>
<evidence type="ECO:0000256" key="1">
    <source>
        <dbReference type="SAM" id="Phobius"/>
    </source>
</evidence>
<dbReference type="EMBL" id="JABFCZ010000031">
    <property type="protein sequence ID" value="MBD1549144.1"/>
    <property type="molecule type" value="Genomic_DNA"/>
</dbReference>
<name>A0A926SAG9_9HYPH</name>
<reference evidence="2" key="1">
    <citation type="submission" date="2020-05" db="EMBL/GenBank/DDBJ databases">
        <title>Identification of trans-AT polyketide cluster in two marine bacteria, producers of a novel glutaramide-containing polyketide sesbanimide D and analogs.</title>
        <authorList>
            <person name="Kacar D."/>
            <person name="Rodriguez P."/>
            <person name="Canedo L."/>
            <person name="Gonzalez E."/>
            <person name="Galan B."/>
            <person name="De La Calle F."/>
            <person name="Garcia J.L."/>
        </authorList>
    </citation>
    <scope>NUCLEOTIDE SEQUENCE</scope>
    <source>
        <strain evidence="2">PHM038</strain>
    </source>
</reference>
<proteinExistence type="predicted"/>
<accession>A0A926SAG9</accession>